<feature type="chain" id="PRO_5045351689" evidence="1">
    <location>
        <begin position="22"/>
        <end position="139"/>
    </location>
</feature>
<protein>
    <submittedName>
        <fullName evidence="2">Uncharacterized protein</fullName>
    </submittedName>
</protein>
<feature type="signal peptide" evidence="1">
    <location>
        <begin position="1"/>
        <end position="21"/>
    </location>
</feature>
<reference evidence="2 3" key="1">
    <citation type="submission" date="2024-02" db="EMBL/GenBank/DDBJ databases">
        <authorList>
            <person name="Chen Y."/>
            <person name="Shah S."/>
            <person name="Dougan E. K."/>
            <person name="Thang M."/>
            <person name="Chan C."/>
        </authorList>
    </citation>
    <scope>NUCLEOTIDE SEQUENCE [LARGE SCALE GENOMIC DNA]</scope>
</reference>
<organism evidence="2 3">
    <name type="scientific">Durusdinium trenchii</name>
    <dbReference type="NCBI Taxonomy" id="1381693"/>
    <lineage>
        <taxon>Eukaryota</taxon>
        <taxon>Sar</taxon>
        <taxon>Alveolata</taxon>
        <taxon>Dinophyceae</taxon>
        <taxon>Suessiales</taxon>
        <taxon>Symbiodiniaceae</taxon>
        <taxon>Durusdinium</taxon>
    </lineage>
</organism>
<keyword evidence="1" id="KW-0732">Signal</keyword>
<proteinExistence type="predicted"/>
<keyword evidence="3" id="KW-1185">Reference proteome</keyword>
<name>A0ABP0JHH3_9DINO</name>
<dbReference type="Proteomes" id="UP001642484">
    <property type="component" value="Unassembled WGS sequence"/>
</dbReference>
<accession>A0ABP0JHH3</accession>
<evidence type="ECO:0000313" key="3">
    <source>
        <dbReference type="Proteomes" id="UP001642484"/>
    </source>
</evidence>
<evidence type="ECO:0000256" key="1">
    <source>
        <dbReference type="SAM" id="SignalP"/>
    </source>
</evidence>
<sequence>MMIRGFRCGLVLVFAFSASAGSHPRQQAMTVDSSGDLEPSKLMRSHGESGDSHGVSILEEHSDILPSAADLAYKAMDLGFGTTGMALDDYPFACICDAEGKCAADPVETGCKMRAGMPNNAKSCSLCLWLWLSSFLWLR</sequence>
<evidence type="ECO:0000313" key="2">
    <source>
        <dbReference type="EMBL" id="CAK9013831.1"/>
    </source>
</evidence>
<gene>
    <name evidence="2" type="ORF">CCMP2556_LOCUS11447</name>
</gene>
<comment type="caution">
    <text evidence="2">The sequence shown here is derived from an EMBL/GenBank/DDBJ whole genome shotgun (WGS) entry which is preliminary data.</text>
</comment>
<dbReference type="EMBL" id="CAXAMN010005447">
    <property type="protein sequence ID" value="CAK9013831.1"/>
    <property type="molecule type" value="Genomic_DNA"/>
</dbReference>